<accession>A0A8S5MTQ3</accession>
<reference evidence="1" key="1">
    <citation type="journal article" date="2021" name="Proc. Natl. Acad. Sci. U.S.A.">
        <title>A Catalog of Tens of Thousands of Viruses from Human Metagenomes Reveals Hidden Associations with Chronic Diseases.</title>
        <authorList>
            <person name="Tisza M.J."/>
            <person name="Buck C.B."/>
        </authorList>
    </citation>
    <scope>NUCLEOTIDE SEQUENCE</scope>
    <source>
        <strain evidence="1">CtP6113</strain>
    </source>
</reference>
<sequence length="74" mass="7931">MALTAAKSFVAGYSGLDINATDLEDVTYAVLIIAAEMVDNHQMTVQYTGQNPTAMQILNMHSTNLLPGVEDSDV</sequence>
<organism evidence="1">
    <name type="scientific">Siphoviridae sp. ctP6113</name>
    <dbReference type="NCBI Taxonomy" id="2826318"/>
    <lineage>
        <taxon>Viruses</taxon>
        <taxon>Duplodnaviria</taxon>
        <taxon>Heunggongvirae</taxon>
        <taxon>Uroviricota</taxon>
        <taxon>Caudoviricetes</taxon>
    </lineage>
</organism>
<name>A0A8S5MTQ3_9CAUD</name>
<dbReference type="EMBL" id="BK014986">
    <property type="protein sequence ID" value="DAD85702.1"/>
    <property type="molecule type" value="Genomic_DNA"/>
</dbReference>
<protein>
    <submittedName>
        <fullName evidence="1">Tail connector protein</fullName>
    </submittedName>
</protein>
<evidence type="ECO:0000313" key="1">
    <source>
        <dbReference type="EMBL" id="DAD85702.1"/>
    </source>
</evidence>
<proteinExistence type="predicted"/>